<evidence type="ECO:0000313" key="3">
    <source>
        <dbReference type="Proteomes" id="UP000076154"/>
    </source>
</evidence>
<organism evidence="2 3">
    <name type="scientific">Hypsizygus marmoreus</name>
    <name type="common">White beech mushroom</name>
    <name type="synonym">Agaricus marmoreus</name>
    <dbReference type="NCBI Taxonomy" id="39966"/>
    <lineage>
        <taxon>Eukaryota</taxon>
        <taxon>Fungi</taxon>
        <taxon>Dikarya</taxon>
        <taxon>Basidiomycota</taxon>
        <taxon>Agaricomycotina</taxon>
        <taxon>Agaricomycetes</taxon>
        <taxon>Agaricomycetidae</taxon>
        <taxon>Agaricales</taxon>
        <taxon>Tricholomatineae</taxon>
        <taxon>Lyophyllaceae</taxon>
        <taxon>Hypsizygus</taxon>
    </lineage>
</organism>
<dbReference type="InParanoid" id="A0A369JJ89"/>
<protein>
    <submittedName>
        <fullName evidence="2">Uncharacterized protein</fullName>
    </submittedName>
</protein>
<name>A0A369JJ89_HYPMA</name>
<sequence>MQSTEADLTAAAIQPFSTHAICLCPDTLHTSAHHIPTLALGCRCLPSSRPTTGAHYYSSTPTPLMSPHDFHPHPQANHVQRLSLEASHSITTGDASTLLFAPYKSPSATPRHTLFQSVPSAIIHPAGS</sequence>
<reference evidence="2" key="1">
    <citation type="submission" date="2018-04" db="EMBL/GenBank/DDBJ databases">
        <title>Whole genome sequencing of Hypsizygus marmoreus.</title>
        <authorList>
            <person name="Choi I.-G."/>
            <person name="Min B."/>
            <person name="Kim J.-G."/>
            <person name="Kim S."/>
            <person name="Oh Y.-L."/>
            <person name="Kong W.-S."/>
            <person name="Park H."/>
            <person name="Jeong J."/>
            <person name="Song E.-S."/>
        </authorList>
    </citation>
    <scope>NUCLEOTIDE SEQUENCE [LARGE SCALE GENOMIC DNA]</scope>
    <source>
        <strain evidence="2">51987-8</strain>
    </source>
</reference>
<accession>A0A369JJ89</accession>
<evidence type="ECO:0000313" key="2">
    <source>
        <dbReference type="EMBL" id="RDB18876.1"/>
    </source>
</evidence>
<feature type="region of interest" description="Disordered" evidence="1">
    <location>
        <begin position="55"/>
        <end position="75"/>
    </location>
</feature>
<gene>
    <name evidence="2" type="ORF">Hypma_014575</name>
</gene>
<keyword evidence="3" id="KW-1185">Reference proteome</keyword>
<dbReference type="Proteomes" id="UP000076154">
    <property type="component" value="Unassembled WGS sequence"/>
</dbReference>
<dbReference type="AlphaFoldDB" id="A0A369JJ89"/>
<proteinExistence type="predicted"/>
<dbReference type="EMBL" id="LUEZ02000087">
    <property type="protein sequence ID" value="RDB18876.1"/>
    <property type="molecule type" value="Genomic_DNA"/>
</dbReference>
<comment type="caution">
    <text evidence="2">The sequence shown here is derived from an EMBL/GenBank/DDBJ whole genome shotgun (WGS) entry which is preliminary data.</text>
</comment>
<evidence type="ECO:0000256" key="1">
    <source>
        <dbReference type="SAM" id="MobiDB-lite"/>
    </source>
</evidence>